<dbReference type="GO" id="GO:0050661">
    <property type="term" value="F:NADP binding"/>
    <property type="evidence" value="ECO:0007669"/>
    <property type="project" value="InterPro"/>
</dbReference>
<keyword evidence="6 9" id="KW-0627">Porphyrin biosynthesis</keyword>
<comment type="miscellaneous">
    <text evidence="9">During catalysis, the active site Cys acts as a nucleophile attacking the alpha-carbonyl group of tRNA-bound glutamate with the formation of a thioester intermediate between enzyme and glutamate, and the concomitant release of tRNA(Glu). The thioester intermediate is finally reduced by direct hydride transfer from NADPH, to form the product GSA.</text>
</comment>
<dbReference type="GO" id="GO:0019353">
    <property type="term" value="P:protoporphyrinogen IX biosynthetic process from glutamate"/>
    <property type="evidence" value="ECO:0007669"/>
    <property type="project" value="TreeGrafter"/>
</dbReference>
<comment type="pathway">
    <text evidence="1 9 14">Porphyrin-containing compound metabolism; protoporphyrin-IX biosynthesis; 5-aminolevulinate from L-glutamyl-tRNA(Glu): step 1/2.</text>
</comment>
<feature type="binding site" evidence="9 11">
    <location>
        <position position="109"/>
    </location>
    <ligand>
        <name>substrate</name>
    </ligand>
</feature>
<evidence type="ECO:0000256" key="11">
    <source>
        <dbReference type="PIRSR" id="PIRSR000445-2"/>
    </source>
</evidence>
<dbReference type="AlphaFoldDB" id="A0A2H0LL34"/>
<dbReference type="UniPathway" id="UPA00251">
    <property type="reaction ID" value="UER00316"/>
</dbReference>
<dbReference type="InterPro" id="IPR006151">
    <property type="entry name" value="Shikm_DH/Glu-tRNA_Rdtase"/>
</dbReference>
<dbReference type="InterPro" id="IPR015895">
    <property type="entry name" value="4pyrrol_synth_GluRdtase_N"/>
</dbReference>
<evidence type="ECO:0000259" key="15">
    <source>
        <dbReference type="Pfam" id="PF00745"/>
    </source>
</evidence>
<evidence type="ECO:0000256" key="10">
    <source>
        <dbReference type="PIRSR" id="PIRSR000445-1"/>
    </source>
</evidence>
<dbReference type="InterPro" id="IPR036291">
    <property type="entry name" value="NAD(P)-bd_dom_sf"/>
</dbReference>
<dbReference type="NCBIfam" id="TIGR01035">
    <property type="entry name" value="hemA"/>
    <property type="match status" value="1"/>
</dbReference>
<evidence type="ECO:0000256" key="13">
    <source>
        <dbReference type="PIRSR" id="PIRSR000445-4"/>
    </source>
</evidence>
<feature type="domain" description="Glutamyl-tRNA reductase N-terminal" evidence="17">
    <location>
        <begin position="8"/>
        <end position="156"/>
    </location>
</feature>
<dbReference type="EC" id="1.2.1.70" evidence="3 9"/>
<dbReference type="InterPro" id="IPR036343">
    <property type="entry name" value="GluRdtase_N_sf"/>
</dbReference>
<reference evidence="18 19" key="1">
    <citation type="submission" date="2017-09" db="EMBL/GenBank/DDBJ databases">
        <title>Depth-based differentiation of microbial function through sediment-hosted aquifers and enrichment of novel symbionts in the deep terrestrial subsurface.</title>
        <authorList>
            <person name="Probst A.J."/>
            <person name="Ladd B."/>
            <person name="Jarett J.K."/>
            <person name="Geller-Mcgrath D.E."/>
            <person name="Sieber C.M."/>
            <person name="Emerson J.B."/>
            <person name="Anantharaman K."/>
            <person name="Thomas B.C."/>
            <person name="Malmstrom R."/>
            <person name="Stieglmeier M."/>
            <person name="Klingl A."/>
            <person name="Woyke T."/>
            <person name="Ryan C.M."/>
            <person name="Banfield J.F."/>
        </authorList>
    </citation>
    <scope>NUCLEOTIDE SEQUENCE [LARGE SCALE GENOMIC DNA]</scope>
    <source>
        <strain evidence="18">CG11_big_fil_rev_8_21_14_0_20_45_26</strain>
    </source>
</reference>
<sequence>MMTEFFCIGISHQTCPVELREKLAISEKKLPQVLGDFKVLDGLRECLVLSTCNRVEFYGRGDAATIAEMDQHIANYYGIAVGDWKPVRYLLRGQAVFSHLFRVSCGLESMVVGENEIHGQLKRAFHAAWEADAIDSFLYQLVERALRVGKKARTETHISRGAVSVASVAAHLAEKIFGKLTGEEVLIIGTGEMSERMVEHLMKTGAGKITVTSRSYERALGLAQKFGAIPLHYNEWMRALRASDIVITSTSAPHLLIRYDDIKPLMQERRNQPLFFIDISVPRNVDPRLQSLDDVYLYDIDDLQSVISSNVRERKKEIEKCETLIEQEILQFSSWIEQLQMKPVIQHMQQLFDEAAEYELKRFQHVFQGKDAEVRDIFTRIRKKMFHKPMSKLRHASKEGTLFRYLQVIRELFTDDTHPASEVKAVRSEENES</sequence>
<evidence type="ECO:0000256" key="9">
    <source>
        <dbReference type="HAMAP-Rule" id="MF_00087"/>
    </source>
</evidence>
<feature type="binding site" evidence="9 11">
    <location>
        <begin position="51"/>
        <end position="54"/>
    </location>
    <ligand>
        <name>substrate</name>
    </ligand>
</feature>
<dbReference type="Pfam" id="PF00745">
    <property type="entry name" value="GlutR_dimer"/>
    <property type="match status" value="1"/>
</dbReference>
<name>A0A2H0LL34_9BACT</name>
<evidence type="ECO:0000313" key="19">
    <source>
        <dbReference type="Proteomes" id="UP000230859"/>
    </source>
</evidence>
<evidence type="ECO:0000256" key="8">
    <source>
        <dbReference type="ARBA" id="ARBA00068659"/>
    </source>
</evidence>
<evidence type="ECO:0000256" key="6">
    <source>
        <dbReference type="ARBA" id="ARBA00023244"/>
    </source>
</evidence>
<dbReference type="InterPro" id="IPR036453">
    <property type="entry name" value="GluRdtase_dimer_dom_sf"/>
</dbReference>
<evidence type="ECO:0000256" key="12">
    <source>
        <dbReference type="PIRSR" id="PIRSR000445-3"/>
    </source>
</evidence>
<comment type="function">
    <text evidence="9">Catalyzes the NADPH-dependent reduction of glutamyl-tRNA(Glu) to glutamate 1-semialdehyde (GSA).</text>
</comment>
<feature type="binding site" evidence="9 11">
    <location>
        <begin position="114"/>
        <end position="116"/>
    </location>
    <ligand>
        <name>substrate</name>
    </ligand>
</feature>
<evidence type="ECO:0000256" key="3">
    <source>
        <dbReference type="ARBA" id="ARBA00012970"/>
    </source>
</evidence>
<accession>A0A2H0LL34</accession>
<dbReference type="Pfam" id="PF05201">
    <property type="entry name" value="GlutR_N"/>
    <property type="match status" value="1"/>
</dbReference>
<protein>
    <recommendedName>
        <fullName evidence="8 9">Glutamyl-tRNA reductase</fullName>
        <shortName evidence="9">GluTR</shortName>
        <ecNumber evidence="3 9">1.2.1.70</ecNumber>
    </recommendedName>
</protein>
<dbReference type="Proteomes" id="UP000230859">
    <property type="component" value="Unassembled WGS sequence"/>
</dbReference>
<feature type="domain" description="Tetrapyrrole biosynthesis glutamyl-tRNA reductase dimerisation" evidence="15">
    <location>
        <begin position="321"/>
        <end position="413"/>
    </location>
</feature>
<dbReference type="SUPFAM" id="SSF69075">
    <property type="entry name" value="Glutamyl tRNA-reductase dimerization domain"/>
    <property type="match status" value="1"/>
</dbReference>
<evidence type="ECO:0000313" key="18">
    <source>
        <dbReference type="EMBL" id="PIQ85076.1"/>
    </source>
</evidence>
<evidence type="ECO:0000256" key="5">
    <source>
        <dbReference type="ARBA" id="ARBA00023002"/>
    </source>
</evidence>
<dbReference type="Gene3D" id="3.40.50.720">
    <property type="entry name" value="NAD(P)-binding Rossmann-like Domain"/>
    <property type="match status" value="1"/>
</dbReference>
<proteinExistence type="inferred from homology"/>
<comment type="catalytic activity">
    <reaction evidence="7 9 14">
        <text>(S)-4-amino-5-oxopentanoate + tRNA(Glu) + NADP(+) = L-glutamyl-tRNA(Glu) + NADPH + H(+)</text>
        <dbReference type="Rhea" id="RHEA:12344"/>
        <dbReference type="Rhea" id="RHEA-COMP:9663"/>
        <dbReference type="Rhea" id="RHEA-COMP:9680"/>
        <dbReference type="ChEBI" id="CHEBI:15378"/>
        <dbReference type="ChEBI" id="CHEBI:57501"/>
        <dbReference type="ChEBI" id="CHEBI:57783"/>
        <dbReference type="ChEBI" id="CHEBI:58349"/>
        <dbReference type="ChEBI" id="CHEBI:78442"/>
        <dbReference type="ChEBI" id="CHEBI:78520"/>
        <dbReference type="EC" id="1.2.1.70"/>
    </reaction>
</comment>
<evidence type="ECO:0000256" key="7">
    <source>
        <dbReference type="ARBA" id="ARBA00047464"/>
    </source>
</evidence>
<dbReference type="HAMAP" id="MF_00087">
    <property type="entry name" value="Glu_tRNA_reductase"/>
    <property type="match status" value="1"/>
</dbReference>
<dbReference type="PANTHER" id="PTHR43013:SF1">
    <property type="entry name" value="GLUTAMYL-TRNA REDUCTASE"/>
    <property type="match status" value="1"/>
</dbReference>
<comment type="similarity">
    <text evidence="2 9 14">Belongs to the glutamyl-tRNA reductase family.</text>
</comment>
<dbReference type="InterPro" id="IPR015896">
    <property type="entry name" value="4pyrrol_synth_GluRdtase_dimer"/>
</dbReference>
<comment type="domain">
    <text evidence="9">Possesses an unusual extended V-shaped dimeric structure with each monomer consisting of three distinct domains arranged along a curved 'spinal' alpha-helix. The N-terminal catalytic domain specifically recognizes the glutamate moiety of the substrate. The second domain is the NADPH-binding domain, and the third C-terminal domain is responsible for dimerization.</text>
</comment>
<feature type="binding site" evidence="9 12">
    <location>
        <begin position="189"/>
        <end position="194"/>
    </location>
    <ligand>
        <name>NADP(+)</name>
        <dbReference type="ChEBI" id="CHEBI:58349"/>
    </ligand>
</feature>
<keyword evidence="5 9" id="KW-0560">Oxidoreductase</keyword>
<dbReference type="SUPFAM" id="SSF69742">
    <property type="entry name" value="Glutamyl tRNA-reductase catalytic, N-terminal domain"/>
    <property type="match status" value="1"/>
</dbReference>
<comment type="caution">
    <text evidence="18">The sequence shown here is derived from an EMBL/GenBank/DDBJ whole genome shotgun (WGS) entry which is preliminary data.</text>
</comment>
<evidence type="ECO:0000256" key="14">
    <source>
        <dbReference type="RuleBase" id="RU000584"/>
    </source>
</evidence>
<feature type="domain" description="Quinate/shikimate 5-dehydrogenase/glutamyl-tRNA reductase" evidence="16">
    <location>
        <begin position="172"/>
        <end position="306"/>
    </location>
</feature>
<evidence type="ECO:0000256" key="2">
    <source>
        <dbReference type="ARBA" id="ARBA00005916"/>
    </source>
</evidence>
<dbReference type="Pfam" id="PF01488">
    <property type="entry name" value="Shikimate_DH"/>
    <property type="match status" value="1"/>
</dbReference>
<evidence type="ECO:0000259" key="17">
    <source>
        <dbReference type="Pfam" id="PF05201"/>
    </source>
</evidence>
<evidence type="ECO:0000256" key="1">
    <source>
        <dbReference type="ARBA" id="ARBA00005059"/>
    </source>
</evidence>
<dbReference type="Gene3D" id="3.30.460.30">
    <property type="entry name" value="Glutamyl-tRNA reductase, N-terminal domain"/>
    <property type="match status" value="1"/>
</dbReference>
<dbReference type="FunFam" id="3.30.460.30:FF:000001">
    <property type="entry name" value="Glutamyl-tRNA reductase"/>
    <property type="match status" value="1"/>
</dbReference>
<evidence type="ECO:0000256" key="4">
    <source>
        <dbReference type="ARBA" id="ARBA00022857"/>
    </source>
</evidence>
<gene>
    <name evidence="9" type="primary">hemA</name>
    <name evidence="18" type="ORF">COV74_10795</name>
</gene>
<dbReference type="EMBL" id="PCVY01000076">
    <property type="protein sequence ID" value="PIQ85076.1"/>
    <property type="molecule type" value="Genomic_DNA"/>
</dbReference>
<keyword evidence="4 9" id="KW-0521">NADP</keyword>
<dbReference type="CDD" id="cd05213">
    <property type="entry name" value="NAD_bind_Glutamyl_tRNA_reduct"/>
    <property type="match status" value="1"/>
</dbReference>
<feature type="binding site" evidence="9 11">
    <location>
        <position position="120"/>
    </location>
    <ligand>
        <name>substrate</name>
    </ligand>
</feature>
<evidence type="ECO:0000259" key="16">
    <source>
        <dbReference type="Pfam" id="PF01488"/>
    </source>
</evidence>
<organism evidence="18 19">
    <name type="scientific">Candidatus Abzuiibacterium crystallinum</name>
    <dbReference type="NCBI Taxonomy" id="1974748"/>
    <lineage>
        <taxon>Bacteria</taxon>
        <taxon>Pseudomonadati</taxon>
        <taxon>Candidatus Omnitrophota</taxon>
        <taxon>Candidatus Abzuiibacterium</taxon>
    </lineage>
</organism>
<feature type="active site" description="Nucleophile" evidence="9 10">
    <location>
        <position position="52"/>
    </location>
</feature>
<dbReference type="PANTHER" id="PTHR43013">
    <property type="entry name" value="GLUTAMYL-TRNA REDUCTASE"/>
    <property type="match status" value="1"/>
</dbReference>
<dbReference type="SUPFAM" id="SSF51735">
    <property type="entry name" value="NAD(P)-binding Rossmann-fold domains"/>
    <property type="match status" value="1"/>
</dbReference>
<feature type="site" description="Important for activity" evidence="9 13">
    <location>
        <position position="99"/>
    </location>
</feature>
<dbReference type="GO" id="GO:0008883">
    <property type="term" value="F:glutamyl-tRNA reductase activity"/>
    <property type="evidence" value="ECO:0007669"/>
    <property type="project" value="UniProtKB-UniRule"/>
</dbReference>
<dbReference type="InterPro" id="IPR000343">
    <property type="entry name" value="4pyrrol_synth_GluRdtase"/>
</dbReference>
<comment type="subunit">
    <text evidence="9">Homodimer.</text>
</comment>
<dbReference type="FunFam" id="3.40.50.720:FF:000031">
    <property type="entry name" value="Glutamyl-tRNA reductase"/>
    <property type="match status" value="1"/>
</dbReference>
<dbReference type="PIRSF" id="PIRSF000445">
    <property type="entry name" value="4pyrrol_synth_GluRdtase"/>
    <property type="match status" value="1"/>
</dbReference>